<keyword evidence="1" id="KW-0472">Membrane</keyword>
<protein>
    <submittedName>
        <fullName evidence="2">Uncharacterized protein</fullName>
    </submittedName>
</protein>
<evidence type="ECO:0000256" key="1">
    <source>
        <dbReference type="SAM" id="Phobius"/>
    </source>
</evidence>
<organism evidence="2 3">
    <name type="scientific">Smittium culicis</name>
    <dbReference type="NCBI Taxonomy" id="133412"/>
    <lineage>
        <taxon>Eukaryota</taxon>
        <taxon>Fungi</taxon>
        <taxon>Fungi incertae sedis</taxon>
        <taxon>Zoopagomycota</taxon>
        <taxon>Kickxellomycotina</taxon>
        <taxon>Harpellomycetes</taxon>
        <taxon>Harpellales</taxon>
        <taxon>Legeriomycetaceae</taxon>
        <taxon>Smittium</taxon>
    </lineage>
</organism>
<sequence length="88" mass="9508">MLLTPNILPASSLFATPPTPISPPFAQIPASLPLPPPIYWLALCLCARIIIPRSSLPLIGPLLPIFNILIIQVKLLAICVAKLNKSYN</sequence>
<evidence type="ECO:0000313" key="2">
    <source>
        <dbReference type="EMBL" id="OMJ30375.1"/>
    </source>
</evidence>
<proteinExistence type="predicted"/>
<keyword evidence="1" id="KW-0812">Transmembrane</keyword>
<name>A0A1R1YU30_9FUNG</name>
<dbReference type="EMBL" id="LSSM01000019">
    <property type="protein sequence ID" value="OMJ30375.1"/>
    <property type="molecule type" value="Genomic_DNA"/>
</dbReference>
<feature type="transmembrane region" description="Helical" evidence="1">
    <location>
        <begin position="63"/>
        <end position="83"/>
    </location>
</feature>
<comment type="caution">
    <text evidence="2">The sequence shown here is derived from an EMBL/GenBank/DDBJ whole genome shotgun (WGS) entry which is preliminary data.</text>
</comment>
<reference evidence="3" key="1">
    <citation type="submission" date="2017-01" db="EMBL/GenBank/DDBJ databases">
        <authorList>
            <person name="Wang Y."/>
            <person name="White M."/>
            <person name="Kvist S."/>
            <person name="Moncalvo J.-M."/>
        </authorList>
    </citation>
    <scope>NUCLEOTIDE SEQUENCE [LARGE SCALE GENOMIC DNA]</scope>
    <source>
        <strain evidence="3">ID-206-W2</strain>
    </source>
</reference>
<keyword evidence="3" id="KW-1185">Reference proteome</keyword>
<accession>A0A1R1YU30</accession>
<evidence type="ECO:0000313" key="3">
    <source>
        <dbReference type="Proteomes" id="UP000187429"/>
    </source>
</evidence>
<keyword evidence="1" id="KW-1133">Transmembrane helix</keyword>
<dbReference type="AlphaFoldDB" id="A0A1R1YU30"/>
<gene>
    <name evidence="2" type="ORF">AYI69_g79</name>
</gene>
<dbReference type="Proteomes" id="UP000187429">
    <property type="component" value="Unassembled WGS sequence"/>
</dbReference>